<name>A0A6G0W7I7_9STRA</name>
<evidence type="ECO:0008006" key="3">
    <source>
        <dbReference type="Google" id="ProtNLM"/>
    </source>
</evidence>
<dbReference type="Proteomes" id="UP000481153">
    <property type="component" value="Unassembled WGS sequence"/>
</dbReference>
<sequence>MQLELTLKAFGSLEARYMFGMTPLAIEKVDILEAKIRDLEDALMGNLSTGSPVRLSLSSTLVTHADQFVLWDTTNTTDAKYFEFATGSAVITIRRAGLYNIQVTAPMKKWDIRYDGFHLLVDDARVINAQVSHNGYCFIGSISHMMISKPGTKIKVQAGANYDLRGGSNVSIFLLQ</sequence>
<dbReference type="EMBL" id="VJMJ01000317">
    <property type="protein sequence ID" value="KAF0723069.1"/>
    <property type="molecule type" value="Genomic_DNA"/>
</dbReference>
<dbReference type="AlphaFoldDB" id="A0A6G0W7I7"/>
<proteinExistence type="predicted"/>
<dbReference type="VEuPathDB" id="FungiDB:AeMF1_011084"/>
<gene>
    <name evidence="1" type="ORF">Ae201684_017940</name>
</gene>
<evidence type="ECO:0000313" key="1">
    <source>
        <dbReference type="EMBL" id="KAF0723069.1"/>
    </source>
</evidence>
<protein>
    <recommendedName>
        <fullName evidence="3">C1q domain-containing protein</fullName>
    </recommendedName>
</protein>
<comment type="caution">
    <text evidence="1">The sequence shown here is derived from an EMBL/GenBank/DDBJ whole genome shotgun (WGS) entry which is preliminary data.</text>
</comment>
<keyword evidence="2" id="KW-1185">Reference proteome</keyword>
<organism evidence="1 2">
    <name type="scientific">Aphanomyces euteiches</name>
    <dbReference type="NCBI Taxonomy" id="100861"/>
    <lineage>
        <taxon>Eukaryota</taxon>
        <taxon>Sar</taxon>
        <taxon>Stramenopiles</taxon>
        <taxon>Oomycota</taxon>
        <taxon>Saprolegniomycetes</taxon>
        <taxon>Saprolegniales</taxon>
        <taxon>Verrucalvaceae</taxon>
        <taxon>Aphanomyces</taxon>
    </lineage>
</organism>
<evidence type="ECO:0000313" key="2">
    <source>
        <dbReference type="Proteomes" id="UP000481153"/>
    </source>
</evidence>
<reference evidence="1 2" key="1">
    <citation type="submission" date="2019-07" db="EMBL/GenBank/DDBJ databases">
        <title>Genomics analysis of Aphanomyces spp. identifies a new class of oomycete effector associated with host adaptation.</title>
        <authorList>
            <person name="Gaulin E."/>
        </authorList>
    </citation>
    <scope>NUCLEOTIDE SEQUENCE [LARGE SCALE GENOMIC DNA]</scope>
    <source>
        <strain evidence="1 2">ATCC 201684</strain>
    </source>
</reference>
<accession>A0A6G0W7I7</accession>